<feature type="domain" description="RNA polymerase sigma factor 70 region 4 type 2" evidence="7">
    <location>
        <begin position="131"/>
        <end position="183"/>
    </location>
</feature>
<protein>
    <submittedName>
        <fullName evidence="8">Sigma-70 family RNA polymerase sigma factor</fullName>
    </submittedName>
</protein>
<comment type="caution">
    <text evidence="8">The sequence shown here is derived from an EMBL/GenBank/DDBJ whole genome shotgun (WGS) entry which is preliminary data.</text>
</comment>
<evidence type="ECO:0000313" key="9">
    <source>
        <dbReference type="Proteomes" id="UP000460272"/>
    </source>
</evidence>
<dbReference type="SUPFAM" id="SSF54427">
    <property type="entry name" value="NTF2-like"/>
    <property type="match status" value="1"/>
</dbReference>
<dbReference type="Proteomes" id="UP000460272">
    <property type="component" value="Unassembled WGS sequence"/>
</dbReference>
<dbReference type="InterPro" id="IPR013249">
    <property type="entry name" value="RNA_pol_sigma70_r4_t2"/>
</dbReference>
<dbReference type="GO" id="GO:0006352">
    <property type="term" value="P:DNA-templated transcription initiation"/>
    <property type="evidence" value="ECO:0007669"/>
    <property type="project" value="InterPro"/>
</dbReference>
<keyword evidence="3" id="KW-0805">Transcription regulation</keyword>
<dbReference type="Pfam" id="PF04542">
    <property type="entry name" value="Sigma70_r2"/>
    <property type="match status" value="1"/>
</dbReference>
<organism evidence="8 9">
    <name type="scientific">Trebonia kvetii</name>
    <dbReference type="NCBI Taxonomy" id="2480626"/>
    <lineage>
        <taxon>Bacteria</taxon>
        <taxon>Bacillati</taxon>
        <taxon>Actinomycetota</taxon>
        <taxon>Actinomycetes</taxon>
        <taxon>Streptosporangiales</taxon>
        <taxon>Treboniaceae</taxon>
        <taxon>Trebonia</taxon>
    </lineage>
</organism>
<dbReference type="InterPro" id="IPR036388">
    <property type="entry name" value="WH-like_DNA-bd_sf"/>
</dbReference>
<dbReference type="InterPro" id="IPR014305">
    <property type="entry name" value="RNA_pol_sigma-G_actinobac"/>
</dbReference>
<evidence type="ECO:0000256" key="4">
    <source>
        <dbReference type="ARBA" id="ARBA00023082"/>
    </source>
</evidence>
<dbReference type="Pfam" id="PF08281">
    <property type="entry name" value="Sigma70_r4_2"/>
    <property type="match status" value="1"/>
</dbReference>
<evidence type="ECO:0000259" key="6">
    <source>
        <dbReference type="Pfam" id="PF04542"/>
    </source>
</evidence>
<keyword evidence="4" id="KW-0731">Sigma factor</keyword>
<dbReference type="InterPro" id="IPR014284">
    <property type="entry name" value="RNA_pol_sigma-70_dom"/>
</dbReference>
<dbReference type="InterPro" id="IPR013325">
    <property type="entry name" value="RNA_pol_sigma_r2"/>
</dbReference>
<dbReference type="GO" id="GO:0003677">
    <property type="term" value="F:DNA binding"/>
    <property type="evidence" value="ECO:0007669"/>
    <property type="project" value="InterPro"/>
</dbReference>
<dbReference type="NCBIfam" id="TIGR02960">
    <property type="entry name" value="SigX5"/>
    <property type="match status" value="1"/>
</dbReference>
<comment type="similarity">
    <text evidence="1">Belongs to the sigma-70 factor family. ECF subfamily.</text>
</comment>
<dbReference type="PANTHER" id="PTHR43133">
    <property type="entry name" value="RNA POLYMERASE ECF-TYPE SIGMA FACTO"/>
    <property type="match status" value="1"/>
</dbReference>
<name>A0A6P2BWA6_9ACTN</name>
<feature type="domain" description="RNA polymerase sigma-70 region 2" evidence="6">
    <location>
        <begin position="13"/>
        <end position="77"/>
    </location>
</feature>
<dbReference type="Gene3D" id="1.10.1740.10">
    <property type="match status" value="1"/>
</dbReference>
<gene>
    <name evidence="8" type="ORF">EAS64_21215</name>
</gene>
<dbReference type="NCBIfam" id="NF006089">
    <property type="entry name" value="PRK08241.1"/>
    <property type="match status" value="1"/>
</dbReference>
<dbReference type="EMBL" id="RPFW01000004">
    <property type="protein sequence ID" value="TVZ02987.1"/>
    <property type="molecule type" value="Genomic_DNA"/>
</dbReference>
<comment type="subunit">
    <text evidence="2">Interacts transiently with the RNA polymerase catalytic core formed by RpoA, RpoB, RpoC and RpoZ (2 alpha, 1 beta, 1 beta' and 1 omega subunit) to form the RNA polymerase holoenzyme that can initiate transcription.</text>
</comment>
<dbReference type="PANTHER" id="PTHR43133:SF65">
    <property type="entry name" value="ECF RNA POLYMERASE SIGMA FACTOR SIGG"/>
    <property type="match status" value="1"/>
</dbReference>
<dbReference type="InterPro" id="IPR013324">
    <property type="entry name" value="RNA_pol_sigma_r3/r4-like"/>
</dbReference>
<proteinExistence type="inferred from homology"/>
<reference evidence="8 9" key="1">
    <citation type="submission" date="2018-11" db="EMBL/GenBank/DDBJ databases">
        <title>Trebonia kvetii gen.nov., sp.nov., a novel acidophilic actinobacterium, and proposal of the new actinobacterial family Treboniaceae fam. nov.</title>
        <authorList>
            <person name="Rapoport D."/>
            <person name="Sagova-Mareckova M."/>
            <person name="Sedlacek I."/>
            <person name="Provaznik J."/>
            <person name="Kralova S."/>
            <person name="Pavlinic D."/>
            <person name="Benes V."/>
            <person name="Kopecky J."/>
        </authorList>
    </citation>
    <scope>NUCLEOTIDE SEQUENCE [LARGE SCALE GENOMIC DNA]</scope>
    <source>
        <strain evidence="8 9">15Tr583</strain>
    </source>
</reference>
<dbReference type="SUPFAM" id="SSF88659">
    <property type="entry name" value="Sigma3 and sigma4 domains of RNA polymerase sigma factors"/>
    <property type="match status" value="1"/>
</dbReference>
<dbReference type="Gene3D" id="1.10.10.10">
    <property type="entry name" value="Winged helix-like DNA-binding domain superfamily/Winged helix DNA-binding domain"/>
    <property type="match status" value="1"/>
</dbReference>
<evidence type="ECO:0000256" key="3">
    <source>
        <dbReference type="ARBA" id="ARBA00023015"/>
    </source>
</evidence>
<dbReference type="InterPro" id="IPR039425">
    <property type="entry name" value="RNA_pol_sigma-70-like"/>
</dbReference>
<evidence type="ECO:0000259" key="7">
    <source>
        <dbReference type="Pfam" id="PF08281"/>
    </source>
</evidence>
<dbReference type="Gene3D" id="3.10.450.50">
    <property type="match status" value="1"/>
</dbReference>
<accession>A0A6P2BWA6</accession>
<dbReference type="AlphaFoldDB" id="A0A6P2BWA6"/>
<dbReference type="SUPFAM" id="SSF88946">
    <property type="entry name" value="Sigma2 domain of RNA polymerase sigma factors"/>
    <property type="match status" value="1"/>
</dbReference>
<dbReference type="OrthoDB" id="7376212at2"/>
<dbReference type="NCBIfam" id="TIGR02937">
    <property type="entry name" value="sigma70-ECF"/>
    <property type="match status" value="1"/>
</dbReference>
<keyword evidence="9" id="KW-1185">Reference proteome</keyword>
<evidence type="ECO:0000313" key="8">
    <source>
        <dbReference type="EMBL" id="TVZ02987.1"/>
    </source>
</evidence>
<dbReference type="InterPro" id="IPR007627">
    <property type="entry name" value="RNA_pol_sigma70_r2"/>
</dbReference>
<keyword evidence="5" id="KW-0804">Transcription</keyword>
<evidence type="ECO:0000256" key="2">
    <source>
        <dbReference type="ARBA" id="ARBA00011344"/>
    </source>
</evidence>
<dbReference type="GO" id="GO:0016987">
    <property type="term" value="F:sigma factor activity"/>
    <property type="evidence" value="ECO:0007669"/>
    <property type="project" value="UniProtKB-KW"/>
</dbReference>
<dbReference type="InterPro" id="IPR032710">
    <property type="entry name" value="NTF2-like_dom_sf"/>
</dbReference>
<dbReference type="RefSeq" id="WP_145855316.1">
    <property type="nucleotide sequence ID" value="NZ_RPFW01000004.1"/>
</dbReference>
<sequence length="324" mass="35959">MTATATTDDLEFYRRELTGYCYRMLGSAFEADDAVQETMLRAWKGADGFEGRASLRSWLYRIATNVCLDAMRGEKRRALPMDLGPASPPVESYMRPAPAEDLWVTPIPDARVVPEQGDPAEIAAVRDSVRLAFVTALQHLPPRQRAALILCEVLRLPAAEAAGVLDSSVASVNSALQRARASLAELPEHQRPAEVEPENAELLSKYVDAFQRYDMKALLALLREDALQTMPPFEMWIQGADAITTWMVQPGPSQCAGSILVPVRANGVVGWGQYKPDPEHGGYAPWALQVHEVVGGQISRMTYFLDTERLFPLFGLRDRVFDDR</sequence>
<evidence type="ECO:0000256" key="5">
    <source>
        <dbReference type="ARBA" id="ARBA00023163"/>
    </source>
</evidence>
<evidence type="ECO:0000256" key="1">
    <source>
        <dbReference type="ARBA" id="ARBA00010641"/>
    </source>
</evidence>